<evidence type="ECO:0000256" key="2">
    <source>
        <dbReference type="ARBA" id="ARBA00023125"/>
    </source>
</evidence>
<dbReference type="GO" id="GO:0003700">
    <property type="term" value="F:DNA-binding transcription factor activity"/>
    <property type="evidence" value="ECO:0007669"/>
    <property type="project" value="InterPro"/>
</dbReference>
<sequence>MAPAAEPIKPVKPSAKKSAAKKQKTAGAAAPAERKGKGVAPVVASTALAGDFADDKSNYDSMDDLSDDDGDGEGGKSTDEVRRQRRMLSNRESARRSRRRKLDHVGTLEGQIAVHKADNLAVLERLQQTEQRMESVVRENAGLKAEMERLHAQLREATAGGKIMERSSSLQRITSAGNMVKSQLGGGDASPQIGGDDSPRGFVPFRSLQSYENLLSLQAQTR</sequence>
<feature type="compositionally biased region" description="Acidic residues" evidence="6">
    <location>
        <begin position="61"/>
        <end position="72"/>
    </location>
</feature>
<dbReference type="EMBL" id="HBFC01021203">
    <property type="protein sequence ID" value="CAD8710005.1"/>
    <property type="molecule type" value="Transcribed_RNA"/>
</dbReference>
<keyword evidence="3" id="KW-0804">Transcription</keyword>
<accession>A0A7S0SMJ4</accession>
<dbReference type="Pfam" id="PF00170">
    <property type="entry name" value="bZIP_1"/>
    <property type="match status" value="1"/>
</dbReference>
<evidence type="ECO:0000256" key="4">
    <source>
        <dbReference type="ARBA" id="ARBA00023242"/>
    </source>
</evidence>
<evidence type="ECO:0000259" key="7">
    <source>
        <dbReference type="PROSITE" id="PS50217"/>
    </source>
</evidence>
<keyword evidence="4" id="KW-0539">Nucleus</keyword>
<dbReference type="GO" id="GO:0003677">
    <property type="term" value="F:DNA binding"/>
    <property type="evidence" value="ECO:0007669"/>
    <property type="project" value="UniProtKB-KW"/>
</dbReference>
<dbReference type="PROSITE" id="PS00036">
    <property type="entry name" value="BZIP_BASIC"/>
    <property type="match status" value="1"/>
</dbReference>
<feature type="compositionally biased region" description="Basic residues" evidence="6">
    <location>
        <begin position="14"/>
        <end position="24"/>
    </location>
</feature>
<dbReference type="SMART" id="SM00338">
    <property type="entry name" value="BRLZ"/>
    <property type="match status" value="1"/>
</dbReference>
<organism evidence="8">
    <name type="scientific">Mantoniella antarctica</name>
    <dbReference type="NCBI Taxonomy" id="81844"/>
    <lineage>
        <taxon>Eukaryota</taxon>
        <taxon>Viridiplantae</taxon>
        <taxon>Chlorophyta</taxon>
        <taxon>Mamiellophyceae</taxon>
        <taxon>Mamiellales</taxon>
        <taxon>Mamiellaceae</taxon>
        <taxon>Mantoniella</taxon>
    </lineage>
</organism>
<protein>
    <recommendedName>
        <fullName evidence="7">BZIP domain-containing protein</fullName>
    </recommendedName>
</protein>
<evidence type="ECO:0000256" key="1">
    <source>
        <dbReference type="ARBA" id="ARBA00023015"/>
    </source>
</evidence>
<reference evidence="8" key="1">
    <citation type="submission" date="2021-01" db="EMBL/GenBank/DDBJ databases">
        <authorList>
            <person name="Corre E."/>
            <person name="Pelletier E."/>
            <person name="Niang G."/>
            <person name="Scheremetjew M."/>
            <person name="Finn R."/>
            <person name="Kale V."/>
            <person name="Holt S."/>
            <person name="Cochrane G."/>
            <person name="Meng A."/>
            <person name="Brown T."/>
            <person name="Cohen L."/>
        </authorList>
    </citation>
    <scope>NUCLEOTIDE SEQUENCE</scope>
    <source>
        <strain evidence="8">SL-175</strain>
    </source>
</reference>
<dbReference type="Gene3D" id="1.20.5.170">
    <property type="match status" value="1"/>
</dbReference>
<gene>
    <name evidence="8" type="ORF">MANT1106_LOCUS12691</name>
</gene>
<keyword evidence="1" id="KW-0805">Transcription regulation</keyword>
<dbReference type="PROSITE" id="PS50217">
    <property type="entry name" value="BZIP"/>
    <property type="match status" value="1"/>
</dbReference>
<feature type="compositionally biased region" description="Basic and acidic residues" evidence="6">
    <location>
        <begin position="73"/>
        <end position="82"/>
    </location>
</feature>
<evidence type="ECO:0000256" key="3">
    <source>
        <dbReference type="ARBA" id="ARBA00023163"/>
    </source>
</evidence>
<dbReference type="PANTHER" id="PTHR45764:SF38">
    <property type="entry name" value="BZIP TRANSCRIPTION FACTOR 44"/>
    <property type="match status" value="1"/>
</dbReference>
<evidence type="ECO:0000256" key="6">
    <source>
        <dbReference type="SAM" id="MobiDB-lite"/>
    </source>
</evidence>
<feature type="region of interest" description="Disordered" evidence="6">
    <location>
        <begin position="1"/>
        <end position="102"/>
    </location>
</feature>
<feature type="domain" description="BZIP" evidence="7">
    <location>
        <begin position="80"/>
        <end position="143"/>
    </location>
</feature>
<proteinExistence type="predicted"/>
<feature type="region of interest" description="Disordered" evidence="6">
    <location>
        <begin position="180"/>
        <end position="202"/>
    </location>
</feature>
<dbReference type="PANTHER" id="PTHR45764">
    <property type="entry name" value="BZIP TRANSCRIPTION FACTOR 44"/>
    <property type="match status" value="1"/>
</dbReference>
<keyword evidence="5" id="KW-0175">Coiled coil</keyword>
<evidence type="ECO:0000256" key="5">
    <source>
        <dbReference type="SAM" id="Coils"/>
    </source>
</evidence>
<feature type="coiled-coil region" evidence="5">
    <location>
        <begin position="126"/>
        <end position="160"/>
    </location>
</feature>
<dbReference type="InterPro" id="IPR046347">
    <property type="entry name" value="bZIP_sf"/>
</dbReference>
<keyword evidence="2" id="KW-0238">DNA-binding</keyword>
<dbReference type="InterPro" id="IPR004827">
    <property type="entry name" value="bZIP"/>
</dbReference>
<dbReference type="AlphaFoldDB" id="A0A7S0SMJ4"/>
<evidence type="ECO:0000313" key="8">
    <source>
        <dbReference type="EMBL" id="CAD8710005.1"/>
    </source>
</evidence>
<name>A0A7S0SMJ4_9CHLO</name>
<dbReference type="SUPFAM" id="SSF57959">
    <property type="entry name" value="Leucine zipper domain"/>
    <property type="match status" value="1"/>
</dbReference>